<dbReference type="Pfam" id="PF13424">
    <property type="entry name" value="TPR_12"/>
    <property type="match status" value="2"/>
</dbReference>
<protein>
    <recommendedName>
        <fullName evidence="2">histidine kinase</fullName>
        <ecNumber evidence="2">2.7.13.3</ecNumber>
    </recommendedName>
</protein>
<dbReference type="InterPro" id="IPR036890">
    <property type="entry name" value="HATPase_C_sf"/>
</dbReference>
<keyword evidence="5" id="KW-0418">Kinase</keyword>
<dbReference type="PROSITE" id="PS50109">
    <property type="entry name" value="HIS_KIN"/>
    <property type="match status" value="1"/>
</dbReference>
<dbReference type="Proteomes" id="UP000678679">
    <property type="component" value="Chromosome 2"/>
</dbReference>
<feature type="chain" id="PRO_5044027412" description="histidine kinase" evidence="9">
    <location>
        <begin position="21"/>
        <end position="709"/>
    </location>
</feature>
<evidence type="ECO:0000256" key="5">
    <source>
        <dbReference type="ARBA" id="ARBA00022777"/>
    </source>
</evidence>
<dbReference type="SMART" id="SM00388">
    <property type="entry name" value="HisKA"/>
    <property type="match status" value="1"/>
</dbReference>
<evidence type="ECO:0000256" key="6">
    <source>
        <dbReference type="ARBA" id="ARBA00023012"/>
    </source>
</evidence>
<dbReference type="RefSeq" id="WP_169663687.1">
    <property type="nucleotide sequence ID" value="NZ_CP076133.1"/>
</dbReference>
<keyword evidence="4" id="KW-0808">Transferase</keyword>
<evidence type="ECO:0000256" key="4">
    <source>
        <dbReference type="ARBA" id="ARBA00022679"/>
    </source>
</evidence>
<feature type="repeat" description="TPR" evidence="7">
    <location>
        <begin position="242"/>
        <end position="275"/>
    </location>
</feature>
<keyword evidence="3" id="KW-0597">Phosphoprotein</keyword>
<comment type="catalytic activity">
    <reaction evidence="1">
        <text>ATP + protein L-histidine = ADP + protein N-phospho-L-histidine.</text>
        <dbReference type="EC" id="2.7.13.3"/>
    </reaction>
</comment>
<dbReference type="Gene3D" id="1.10.287.130">
    <property type="match status" value="1"/>
</dbReference>
<evidence type="ECO:0000256" key="9">
    <source>
        <dbReference type="SAM" id="SignalP"/>
    </source>
</evidence>
<dbReference type="InterPro" id="IPR011990">
    <property type="entry name" value="TPR-like_helical_dom_sf"/>
</dbReference>
<dbReference type="AlphaFoldDB" id="A0AAX1N9I9"/>
<accession>A0AAX1N9I9</accession>
<organism evidence="11 12">
    <name type="scientific">Flammeovirga yaeyamensis</name>
    <dbReference type="NCBI Taxonomy" id="367791"/>
    <lineage>
        <taxon>Bacteria</taxon>
        <taxon>Pseudomonadati</taxon>
        <taxon>Bacteroidota</taxon>
        <taxon>Cytophagia</taxon>
        <taxon>Cytophagales</taxon>
        <taxon>Flammeovirgaceae</taxon>
        <taxon>Flammeovirga</taxon>
    </lineage>
</organism>
<keyword evidence="6" id="KW-0902">Two-component regulatory system</keyword>
<dbReference type="SUPFAM" id="SSF55874">
    <property type="entry name" value="ATPase domain of HSP90 chaperone/DNA topoisomerase II/histidine kinase"/>
    <property type="match status" value="1"/>
</dbReference>
<evidence type="ECO:0000256" key="8">
    <source>
        <dbReference type="SAM" id="Phobius"/>
    </source>
</evidence>
<feature type="transmembrane region" description="Helical" evidence="8">
    <location>
        <begin position="443"/>
        <end position="460"/>
    </location>
</feature>
<dbReference type="SMART" id="SM00387">
    <property type="entry name" value="HATPase_c"/>
    <property type="match status" value="1"/>
</dbReference>
<dbReference type="InterPro" id="IPR019734">
    <property type="entry name" value="TPR_rpt"/>
</dbReference>
<keyword evidence="8" id="KW-0472">Membrane</keyword>
<evidence type="ECO:0000313" key="12">
    <source>
        <dbReference type="Proteomes" id="UP000678679"/>
    </source>
</evidence>
<dbReference type="PRINTS" id="PR00344">
    <property type="entry name" value="BCTRLSENSOR"/>
</dbReference>
<dbReference type="SUPFAM" id="SSF48452">
    <property type="entry name" value="TPR-like"/>
    <property type="match status" value="2"/>
</dbReference>
<evidence type="ECO:0000256" key="1">
    <source>
        <dbReference type="ARBA" id="ARBA00000085"/>
    </source>
</evidence>
<proteinExistence type="predicted"/>
<dbReference type="SMART" id="SM00028">
    <property type="entry name" value="TPR"/>
    <property type="match status" value="6"/>
</dbReference>
<keyword evidence="8" id="KW-1133">Transmembrane helix</keyword>
<dbReference type="InterPro" id="IPR050736">
    <property type="entry name" value="Sensor_HK_Regulatory"/>
</dbReference>
<dbReference type="PANTHER" id="PTHR43711">
    <property type="entry name" value="TWO-COMPONENT HISTIDINE KINASE"/>
    <property type="match status" value="1"/>
</dbReference>
<evidence type="ECO:0000313" key="11">
    <source>
        <dbReference type="EMBL" id="QWG04199.1"/>
    </source>
</evidence>
<feature type="domain" description="Histidine kinase" evidence="10">
    <location>
        <begin position="492"/>
        <end position="709"/>
    </location>
</feature>
<name>A0AAX1N9I9_9BACT</name>
<feature type="repeat" description="TPR" evidence="7">
    <location>
        <begin position="163"/>
        <end position="196"/>
    </location>
</feature>
<keyword evidence="8" id="KW-0812">Transmembrane</keyword>
<feature type="repeat" description="TPR" evidence="7">
    <location>
        <begin position="282"/>
        <end position="315"/>
    </location>
</feature>
<dbReference type="Pfam" id="PF02518">
    <property type="entry name" value="HATPase_c"/>
    <property type="match status" value="1"/>
</dbReference>
<keyword evidence="7" id="KW-0802">TPR repeat</keyword>
<dbReference type="Gene3D" id="3.30.565.10">
    <property type="entry name" value="Histidine kinase-like ATPase, C-terminal domain"/>
    <property type="match status" value="1"/>
</dbReference>
<evidence type="ECO:0000256" key="2">
    <source>
        <dbReference type="ARBA" id="ARBA00012438"/>
    </source>
</evidence>
<evidence type="ECO:0000256" key="3">
    <source>
        <dbReference type="ARBA" id="ARBA00022553"/>
    </source>
</evidence>
<feature type="repeat" description="TPR" evidence="7">
    <location>
        <begin position="202"/>
        <end position="235"/>
    </location>
</feature>
<dbReference type="PROSITE" id="PS50005">
    <property type="entry name" value="TPR"/>
    <property type="match status" value="4"/>
</dbReference>
<dbReference type="Gene3D" id="1.25.40.10">
    <property type="entry name" value="Tetratricopeptide repeat domain"/>
    <property type="match status" value="2"/>
</dbReference>
<evidence type="ECO:0000256" key="7">
    <source>
        <dbReference type="PROSITE-ProRule" id="PRU00339"/>
    </source>
</evidence>
<dbReference type="CDD" id="cd00082">
    <property type="entry name" value="HisKA"/>
    <property type="match status" value="1"/>
</dbReference>
<feature type="signal peptide" evidence="9">
    <location>
        <begin position="1"/>
        <end position="20"/>
    </location>
</feature>
<sequence>MLYNKLLLLTALSISFSLNATNKEPLDSLKIEVLKMSDKEKISFYYEHCTDYSASPQKAKNALFFLDEAIELSEKMNDKDSYYRFRIEKLGAQSILENDSTKILEMDDMISELKDYNNLALIQRALVIKGNELEQMDLMSDAKKTYLAALDYAITLKDTSRQGVIYNNLGNIANKTSRNEEAIKYYLQSLTLREKGDLKNLNRTYNNISQIYKRIGDYEKSILYNQKAIQVQVAQKNVFGQSISYLNLGNTYRHMGQYDSSIYYNKEALRLSESINDTIGFAFAFYNLGSSNFSKKDFHEAIKYYKKAYPIYEKGNMKSYAASTLNSLSASYRSAGNLKKAEYYLIKAEVLSKDLNSFSLKENIHQNYYYIYKDQGNYKEALKHSELYKQYADSVLNESQLEKIASLEKDYEIKDRDNKIALLDKENELAELKITQQNLVRKGLILLIFMTFIVAFVLFSKYNAKRKTERILSLKNQALDEANHVKDQFFSIIAHELRNPLSAFKMLTNGLKSNLNYYSKEEIEDQLNELRLSANSLSELLQNLLQWSLSQTDRMIIQPIDSDVKVVLDNVIQHSNSFAQQRGIKINNEKVNNSMIKMDIQTMEFVFRNLIINSIKFSPSDSEVIIETNEHTDFLKVSIKDHGIGMSENDVEKLFQLNYNMNTIGNSPNKGSGLGLLLVKEFVSRNNGRIEVHSQLSKGTTIDIYLPKY</sequence>
<keyword evidence="12" id="KW-1185">Reference proteome</keyword>
<dbReference type="EMBL" id="CP076133">
    <property type="protein sequence ID" value="QWG04199.1"/>
    <property type="molecule type" value="Genomic_DNA"/>
</dbReference>
<evidence type="ECO:0000259" key="10">
    <source>
        <dbReference type="PROSITE" id="PS50109"/>
    </source>
</evidence>
<dbReference type="InterPro" id="IPR003661">
    <property type="entry name" value="HisK_dim/P_dom"/>
</dbReference>
<reference evidence="11 12" key="1">
    <citation type="submission" date="2021-05" db="EMBL/GenBank/DDBJ databases">
        <title>Comparative genomic studies on the polysaccharide-degrading batcterial strains of the Flammeovirga genus.</title>
        <authorList>
            <person name="Zewei F."/>
            <person name="Zheng Z."/>
            <person name="Yu L."/>
            <person name="Ruyue G."/>
            <person name="Yanhong M."/>
            <person name="Yuanyuan C."/>
            <person name="Jingyan G."/>
            <person name="Wenjun H."/>
        </authorList>
    </citation>
    <scope>NUCLEOTIDE SEQUENCE [LARGE SCALE GENOMIC DNA]</scope>
    <source>
        <strain evidence="11 12">NBRC:100898</strain>
    </source>
</reference>
<keyword evidence="9" id="KW-0732">Signal</keyword>
<dbReference type="Pfam" id="PF00512">
    <property type="entry name" value="HisKA"/>
    <property type="match status" value="1"/>
</dbReference>
<gene>
    <name evidence="11" type="ORF">KMW28_25235</name>
</gene>
<dbReference type="InterPro" id="IPR036097">
    <property type="entry name" value="HisK_dim/P_sf"/>
</dbReference>
<dbReference type="EC" id="2.7.13.3" evidence="2"/>
<dbReference type="GO" id="GO:0000155">
    <property type="term" value="F:phosphorelay sensor kinase activity"/>
    <property type="evidence" value="ECO:0007669"/>
    <property type="project" value="InterPro"/>
</dbReference>
<dbReference type="SUPFAM" id="SSF47384">
    <property type="entry name" value="Homodimeric domain of signal transducing histidine kinase"/>
    <property type="match status" value="1"/>
</dbReference>
<dbReference type="InterPro" id="IPR004358">
    <property type="entry name" value="Sig_transdc_His_kin-like_C"/>
</dbReference>
<dbReference type="PANTHER" id="PTHR43711:SF1">
    <property type="entry name" value="HISTIDINE KINASE 1"/>
    <property type="match status" value="1"/>
</dbReference>
<dbReference type="InterPro" id="IPR005467">
    <property type="entry name" value="His_kinase_dom"/>
</dbReference>
<dbReference type="KEGG" id="fya:KMW28_25235"/>
<dbReference type="InterPro" id="IPR003594">
    <property type="entry name" value="HATPase_dom"/>
</dbReference>